<evidence type="ECO:0000313" key="13">
    <source>
        <dbReference type="Proteomes" id="UP000015106"/>
    </source>
</evidence>
<dbReference type="GO" id="GO:0016705">
    <property type="term" value="F:oxidoreductase activity, acting on paired donors, with incorporation or reduction of molecular oxygen"/>
    <property type="evidence" value="ECO:0007669"/>
    <property type="project" value="InterPro"/>
</dbReference>
<dbReference type="GO" id="GO:0004497">
    <property type="term" value="F:monooxygenase activity"/>
    <property type="evidence" value="ECO:0007669"/>
    <property type="project" value="UniProtKB-KW"/>
</dbReference>
<evidence type="ECO:0000256" key="7">
    <source>
        <dbReference type="ARBA" id="ARBA00023002"/>
    </source>
</evidence>
<dbReference type="FunFam" id="1.10.630.10:FF:000064">
    <property type="entry name" value="Cytochrome P450 monooxygenase"/>
    <property type="match status" value="1"/>
</dbReference>
<dbReference type="InterPro" id="IPR002401">
    <property type="entry name" value="Cyt_P450_E_grp-I"/>
</dbReference>
<proteinExistence type="inferred from homology"/>
<name>A0A8R7R0K5_TRIUA</name>
<keyword evidence="4" id="KW-0812">Transmembrane</keyword>
<dbReference type="RefSeq" id="XP_048542026.1">
    <property type="nucleotide sequence ID" value="XM_048686069.1"/>
</dbReference>
<dbReference type="SUPFAM" id="SSF48264">
    <property type="entry name" value="Cytochrome P450"/>
    <property type="match status" value="1"/>
</dbReference>
<evidence type="ECO:0000256" key="8">
    <source>
        <dbReference type="ARBA" id="ARBA00023004"/>
    </source>
</evidence>
<dbReference type="RefSeq" id="XP_048542025.1">
    <property type="nucleotide sequence ID" value="XM_048686068.1"/>
</dbReference>
<dbReference type="PRINTS" id="PR00385">
    <property type="entry name" value="P450"/>
</dbReference>
<organism evidence="12 13">
    <name type="scientific">Triticum urartu</name>
    <name type="common">Red wild einkorn</name>
    <name type="synonym">Crithodium urartu</name>
    <dbReference type="NCBI Taxonomy" id="4572"/>
    <lineage>
        <taxon>Eukaryota</taxon>
        <taxon>Viridiplantae</taxon>
        <taxon>Streptophyta</taxon>
        <taxon>Embryophyta</taxon>
        <taxon>Tracheophyta</taxon>
        <taxon>Spermatophyta</taxon>
        <taxon>Magnoliopsida</taxon>
        <taxon>Liliopsida</taxon>
        <taxon>Poales</taxon>
        <taxon>Poaceae</taxon>
        <taxon>BOP clade</taxon>
        <taxon>Pooideae</taxon>
        <taxon>Triticodae</taxon>
        <taxon>Triticeae</taxon>
        <taxon>Triticinae</taxon>
        <taxon>Triticum</taxon>
    </lineage>
</organism>
<dbReference type="PANTHER" id="PTHR47955">
    <property type="entry name" value="CYTOCHROME P450 FAMILY 71 PROTEIN"/>
    <property type="match status" value="1"/>
</dbReference>
<keyword evidence="5 10" id="KW-0479">Metal-binding</keyword>
<keyword evidence="3 10" id="KW-0349">Heme</keyword>
<dbReference type="GeneID" id="125521017"/>
<evidence type="ECO:0000256" key="4">
    <source>
        <dbReference type="ARBA" id="ARBA00022692"/>
    </source>
</evidence>
<dbReference type="EnsemblPlants" id="TuG1812G0700002930.01.T01">
    <property type="protein sequence ID" value="TuG1812G0700002930.01.T01"/>
    <property type="gene ID" value="TuG1812G0700002930.01"/>
</dbReference>
<evidence type="ECO:0000256" key="3">
    <source>
        <dbReference type="ARBA" id="ARBA00022617"/>
    </source>
</evidence>
<comment type="similarity">
    <text evidence="2 11">Belongs to the cytochrome P450 family.</text>
</comment>
<evidence type="ECO:0000256" key="11">
    <source>
        <dbReference type="RuleBase" id="RU000461"/>
    </source>
</evidence>
<keyword evidence="8 10" id="KW-0408">Iron</keyword>
<keyword evidence="6" id="KW-1133">Transmembrane helix</keyword>
<dbReference type="GO" id="GO:0020037">
    <property type="term" value="F:heme binding"/>
    <property type="evidence" value="ECO:0007669"/>
    <property type="project" value="InterPro"/>
</dbReference>
<gene>
    <name evidence="12" type="primary">LOC125521017</name>
</gene>
<accession>A0A8R7R0K5</accession>
<evidence type="ECO:0000313" key="12">
    <source>
        <dbReference type="EnsemblPlants" id="TuG1812G0700002930.01.T01"/>
    </source>
</evidence>
<reference evidence="12" key="2">
    <citation type="submission" date="2018-03" db="EMBL/GenBank/DDBJ databases">
        <title>The Triticum urartu genome reveals the dynamic nature of wheat genome evolution.</title>
        <authorList>
            <person name="Ling H."/>
            <person name="Ma B."/>
            <person name="Shi X."/>
            <person name="Liu H."/>
            <person name="Dong L."/>
            <person name="Sun H."/>
            <person name="Cao Y."/>
            <person name="Gao Q."/>
            <person name="Zheng S."/>
            <person name="Li Y."/>
            <person name="Yu Y."/>
            <person name="Du H."/>
            <person name="Qi M."/>
            <person name="Li Y."/>
            <person name="Yu H."/>
            <person name="Cui Y."/>
            <person name="Wang N."/>
            <person name="Chen C."/>
            <person name="Wu H."/>
            <person name="Zhao Y."/>
            <person name="Zhang J."/>
            <person name="Li Y."/>
            <person name="Zhou W."/>
            <person name="Zhang B."/>
            <person name="Hu W."/>
            <person name="Eijk M."/>
            <person name="Tang J."/>
            <person name="Witsenboer H."/>
            <person name="Zhao S."/>
            <person name="Li Z."/>
            <person name="Zhang A."/>
            <person name="Wang D."/>
            <person name="Liang C."/>
        </authorList>
    </citation>
    <scope>NUCLEOTIDE SEQUENCE [LARGE SCALE GENOMIC DNA]</scope>
    <source>
        <strain evidence="12">cv. G1812</strain>
    </source>
</reference>
<dbReference type="PROSITE" id="PS00086">
    <property type="entry name" value="CYTOCHROME_P450"/>
    <property type="match status" value="1"/>
</dbReference>
<dbReference type="Proteomes" id="UP000015106">
    <property type="component" value="Chromosome 7"/>
</dbReference>
<dbReference type="Gene3D" id="1.10.630.10">
    <property type="entry name" value="Cytochrome P450"/>
    <property type="match status" value="1"/>
</dbReference>
<dbReference type="PANTHER" id="PTHR47955:SF19">
    <property type="entry name" value="CYTOCHROME P450 71A9-LIKE ISOFORM X1"/>
    <property type="match status" value="1"/>
</dbReference>
<dbReference type="InterPro" id="IPR017972">
    <property type="entry name" value="Cyt_P450_CS"/>
</dbReference>
<dbReference type="PRINTS" id="PR00463">
    <property type="entry name" value="EP450I"/>
</dbReference>
<dbReference type="InterPro" id="IPR036396">
    <property type="entry name" value="Cyt_P450_sf"/>
</dbReference>
<evidence type="ECO:0000256" key="10">
    <source>
        <dbReference type="PIRSR" id="PIRSR602401-1"/>
    </source>
</evidence>
<sequence length="514" mass="57808">MDGWLSLCFIAGSTLLAIWFLDLSRRRNNPNKKLPPGPWTLPIVGSLLHVVGAFPHRTIAELSRRHGPLMHLRLGEVATMVVSSAEVAAMVLKTNDLTFADRPRTVTQDIFGSGGKDIAFAPYGAAWRQMRKVCVMEILGSKQARRMERIRTEEVGNLLRSIVITASAGAGAGATVNVSEKVAMLSNDVVSRAVFGGTVAQRDEYIRELGESMELVTGFCLVDIFPSSRLVRWLNSVERRMRRSYGRMQSIIADILDERKAARAAGDGSCSTDDEDLLEVLLRLQAEDSLEFPLTTEIIGAVMFDMFAGGTDTTATVLEWAMSELVNNPEAMTKAQLEVREVLGEDRVIITNCDIAKLPYMRMVIKEVLRLHPPIPLVPRMARDDCNIMGYDMLKGTNVLVNVFAISRDSRYWENPEEFKPERFENNNMDYNVTYFEFIPFGAGRRQCPGMFFGMSTVHITLANMLYHFNWMLPEGACLTSFDMSEKFGLTIRRRYDLQLRAIPWVGVKDILLR</sequence>
<dbReference type="GO" id="GO:0005506">
    <property type="term" value="F:iron ion binding"/>
    <property type="evidence" value="ECO:0007669"/>
    <property type="project" value="InterPro"/>
</dbReference>
<dbReference type="AlphaFoldDB" id="A0A8R7R0K5"/>
<dbReference type="Pfam" id="PF00067">
    <property type="entry name" value="p450"/>
    <property type="match status" value="1"/>
</dbReference>
<evidence type="ECO:0000256" key="9">
    <source>
        <dbReference type="ARBA" id="ARBA00023033"/>
    </source>
</evidence>
<evidence type="ECO:0000256" key="2">
    <source>
        <dbReference type="ARBA" id="ARBA00010617"/>
    </source>
</evidence>
<keyword evidence="13" id="KW-1185">Reference proteome</keyword>
<comment type="cofactor">
    <cofactor evidence="1 10">
        <name>heme</name>
        <dbReference type="ChEBI" id="CHEBI:30413"/>
    </cofactor>
</comment>
<dbReference type="CDD" id="cd11072">
    <property type="entry name" value="CYP71-like"/>
    <property type="match status" value="1"/>
</dbReference>
<protein>
    <recommendedName>
        <fullName evidence="14">Cytochrome P450 71D7</fullName>
    </recommendedName>
</protein>
<dbReference type="Gramene" id="TuG1812G0700002930.01.T01">
    <property type="protein sequence ID" value="TuG1812G0700002930.01.T01"/>
    <property type="gene ID" value="TuG1812G0700002930.01"/>
</dbReference>
<keyword evidence="7 11" id="KW-0560">Oxidoreductase</keyword>
<reference evidence="12" key="3">
    <citation type="submission" date="2022-06" db="UniProtKB">
        <authorList>
            <consortium name="EnsemblPlants"/>
        </authorList>
    </citation>
    <scope>IDENTIFICATION</scope>
</reference>
<evidence type="ECO:0000256" key="6">
    <source>
        <dbReference type="ARBA" id="ARBA00022989"/>
    </source>
</evidence>
<evidence type="ECO:0000256" key="1">
    <source>
        <dbReference type="ARBA" id="ARBA00001971"/>
    </source>
</evidence>
<evidence type="ECO:0000256" key="5">
    <source>
        <dbReference type="ARBA" id="ARBA00022723"/>
    </source>
</evidence>
<keyword evidence="9 11" id="KW-0503">Monooxygenase</keyword>
<dbReference type="InterPro" id="IPR001128">
    <property type="entry name" value="Cyt_P450"/>
</dbReference>
<evidence type="ECO:0008006" key="14">
    <source>
        <dbReference type="Google" id="ProtNLM"/>
    </source>
</evidence>
<dbReference type="KEGG" id="tua:125521017"/>
<dbReference type="OrthoDB" id="1470350at2759"/>
<keyword evidence="6" id="KW-0472">Membrane</keyword>
<reference evidence="13" key="1">
    <citation type="journal article" date="2013" name="Nature">
        <title>Draft genome of the wheat A-genome progenitor Triticum urartu.</title>
        <authorList>
            <person name="Ling H.Q."/>
            <person name="Zhao S."/>
            <person name="Liu D."/>
            <person name="Wang J."/>
            <person name="Sun H."/>
            <person name="Zhang C."/>
            <person name="Fan H."/>
            <person name="Li D."/>
            <person name="Dong L."/>
            <person name="Tao Y."/>
            <person name="Gao C."/>
            <person name="Wu H."/>
            <person name="Li Y."/>
            <person name="Cui Y."/>
            <person name="Guo X."/>
            <person name="Zheng S."/>
            <person name="Wang B."/>
            <person name="Yu K."/>
            <person name="Liang Q."/>
            <person name="Yang W."/>
            <person name="Lou X."/>
            <person name="Chen J."/>
            <person name="Feng M."/>
            <person name="Jian J."/>
            <person name="Zhang X."/>
            <person name="Luo G."/>
            <person name="Jiang Y."/>
            <person name="Liu J."/>
            <person name="Wang Z."/>
            <person name="Sha Y."/>
            <person name="Zhang B."/>
            <person name="Wu H."/>
            <person name="Tang D."/>
            <person name="Shen Q."/>
            <person name="Xue P."/>
            <person name="Zou S."/>
            <person name="Wang X."/>
            <person name="Liu X."/>
            <person name="Wang F."/>
            <person name="Yang Y."/>
            <person name="An X."/>
            <person name="Dong Z."/>
            <person name="Zhang K."/>
            <person name="Zhang X."/>
            <person name="Luo M.C."/>
            <person name="Dvorak J."/>
            <person name="Tong Y."/>
            <person name="Wang J."/>
            <person name="Yang H."/>
            <person name="Li Z."/>
            <person name="Wang D."/>
            <person name="Zhang A."/>
            <person name="Wang J."/>
        </authorList>
    </citation>
    <scope>NUCLEOTIDE SEQUENCE</scope>
    <source>
        <strain evidence="13">cv. G1812</strain>
    </source>
</reference>
<feature type="binding site" description="axial binding residue" evidence="10">
    <location>
        <position position="448"/>
    </location>
    <ligand>
        <name>heme</name>
        <dbReference type="ChEBI" id="CHEBI:30413"/>
    </ligand>
    <ligandPart>
        <name>Fe</name>
        <dbReference type="ChEBI" id="CHEBI:18248"/>
    </ligandPart>
</feature>